<sequence length="178" mass="20710">MQEIWIGRLGKQPWKHPSPHIRTSPVAQEIVGAWLLNEVEVLVSTEEARHHLQDLLEDRKMLAEEIARLRQQMESGEKPLAKVRRRTLTISELEGKGELEASISKQVDNLETEMDLRYVCSLSSRNMVVTVIAKLESELKQEQANHMDLQKVLFDERKLMFTMDTEHPSHLVELEQRH</sequence>
<comment type="caution">
    <text evidence="2">The sequence shown here is derived from an EMBL/GenBank/DDBJ whole genome shotgun (WGS) entry which is preliminary data.</text>
</comment>
<dbReference type="EMBL" id="JAHKSW010000018">
    <property type="protein sequence ID" value="KAG7321200.1"/>
    <property type="molecule type" value="Genomic_DNA"/>
</dbReference>
<proteinExistence type="predicted"/>
<dbReference type="OrthoDB" id="3176171at2759"/>
<keyword evidence="1" id="KW-0175">Coiled coil</keyword>
<accession>A0A9D3SEW2</accession>
<evidence type="ECO:0000313" key="2">
    <source>
        <dbReference type="EMBL" id="KAG7321200.1"/>
    </source>
</evidence>
<evidence type="ECO:0000313" key="3">
    <source>
        <dbReference type="Proteomes" id="UP000824219"/>
    </source>
</evidence>
<feature type="coiled-coil region" evidence="1">
    <location>
        <begin position="45"/>
        <end position="72"/>
    </location>
</feature>
<evidence type="ECO:0000256" key="1">
    <source>
        <dbReference type="SAM" id="Coils"/>
    </source>
</evidence>
<dbReference type="Proteomes" id="UP000824219">
    <property type="component" value="Linkage Group LG18"/>
</dbReference>
<gene>
    <name evidence="2" type="ORF">KOW79_015615</name>
</gene>
<protein>
    <submittedName>
        <fullName evidence="2">Uncharacterized protein</fullName>
    </submittedName>
</protein>
<reference evidence="2 3" key="1">
    <citation type="submission" date="2021-06" db="EMBL/GenBank/DDBJ databases">
        <title>Chromosome-level genome assembly of the red-tail catfish (Hemibagrus wyckioides).</title>
        <authorList>
            <person name="Shao F."/>
        </authorList>
    </citation>
    <scope>NUCLEOTIDE SEQUENCE [LARGE SCALE GENOMIC DNA]</scope>
    <source>
        <strain evidence="2">EC202008001</strain>
        <tissue evidence="2">Blood</tissue>
    </source>
</reference>
<keyword evidence="3" id="KW-1185">Reference proteome</keyword>
<organism evidence="2 3">
    <name type="scientific">Hemibagrus wyckioides</name>
    <dbReference type="NCBI Taxonomy" id="337641"/>
    <lineage>
        <taxon>Eukaryota</taxon>
        <taxon>Metazoa</taxon>
        <taxon>Chordata</taxon>
        <taxon>Craniata</taxon>
        <taxon>Vertebrata</taxon>
        <taxon>Euteleostomi</taxon>
        <taxon>Actinopterygii</taxon>
        <taxon>Neopterygii</taxon>
        <taxon>Teleostei</taxon>
        <taxon>Ostariophysi</taxon>
        <taxon>Siluriformes</taxon>
        <taxon>Bagridae</taxon>
        <taxon>Hemibagrus</taxon>
    </lineage>
</organism>
<name>A0A9D3SEW2_9TELE</name>
<dbReference type="AlphaFoldDB" id="A0A9D3SEW2"/>